<dbReference type="EMBL" id="JAHXZI010000022">
    <property type="protein sequence ID" value="MBW6438844.1"/>
    <property type="molecule type" value="Genomic_DNA"/>
</dbReference>
<dbReference type="CDD" id="cd12797">
    <property type="entry name" value="M23_peptidase"/>
    <property type="match status" value="1"/>
</dbReference>
<protein>
    <submittedName>
        <fullName evidence="2">M23 family metallopeptidase</fullName>
    </submittedName>
</protein>
<dbReference type="SUPFAM" id="SSF51261">
    <property type="entry name" value="Duplicated hybrid motif"/>
    <property type="match status" value="1"/>
</dbReference>
<reference evidence="2 3" key="1">
    <citation type="journal article" date="2013" name="Antonie Van Leeuwenhoek">
        <title>Actinoplanes hulinensis sp. nov., a novel actinomycete isolated from soybean root (Glycine max (L.) Merr).</title>
        <authorList>
            <person name="Shen Y."/>
            <person name="Liu C."/>
            <person name="Wang X."/>
            <person name="Zhao J."/>
            <person name="Jia F."/>
            <person name="Zhang Y."/>
            <person name="Wang L."/>
            <person name="Yang D."/>
            <person name="Xiang W."/>
        </authorList>
    </citation>
    <scope>NUCLEOTIDE SEQUENCE [LARGE SCALE GENOMIC DNA]</scope>
    <source>
        <strain evidence="2 3">NEAU-M9</strain>
    </source>
</reference>
<sequence length="287" mass="31269">MKRAIARGQTWWLRLFLLTVLVMTALPVPKPWDLLIIAVPLPLALVRPPRSERDPVELAAPVRGRWVAVNGPGTAVPSHGVRAYGQMYAVDLLQPSPDAPASIGWSLRTRAPESFPCFGAPVLSMADGTVERVTASRRDHRSRDTWPTLLWMMTVEAFARELAGASAILGNHVIVRHDDETFSVYAHLRRGSARIRTGDRVTAGQQLAEVGNTGNTSEPHLHVQLMDGPRPTAAAGVPMCWPGLVADPADRDARWSTGDPKPSALPGFPRNGQIFDAVDPFELLRPG</sequence>
<evidence type="ECO:0000259" key="1">
    <source>
        <dbReference type="Pfam" id="PF01551"/>
    </source>
</evidence>
<dbReference type="InterPro" id="IPR016047">
    <property type="entry name" value="M23ase_b-sheet_dom"/>
</dbReference>
<accession>A0ABS7BDS6</accession>
<organism evidence="2 3">
    <name type="scientific">Actinoplanes hulinensis</name>
    <dbReference type="NCBI Taxonomy" id="1144547"/>
    <lineage>
        <taxon>Bacteria</taxon>
        <taxon>Bacillati</taxon>
        <taxon>Actinomycetota</taxon>
        <taxon>Actinomycetes</taxon>
        <taxon>Micromonosporales</taxon>
        <taxon>Micromonosporaceae</taxon>
        <taxon>Actinoplanes</taxon>
    </lineage>
</organism>
<feature type="domain" description="M23ase beta-sheet core" evidence="1">
    <location>
        <begin position="164"/>
        <end position="228"/>
    </location>
</feature>
<dbReference type="RefSeq" id="WP_220148036.1">
    <property type="nucleotide sequence ID" value="NZ_JAHXZI010000022.1"/>
</dbReference>
<name>A0ABS7BDS6_9ACTN</name>
<gene>
    <name evidence="2" type="ORF">KZ829_34455</name>
</gene>
<keyword evidence="3" id="KW-1185">Reference proteome</keyword>
<dbReference type="Proteomes" id="UP001519863">
    <property type="component" value="Unassembled WGS sequence"/>
</dbReference>
<comment type="caution">
    <text evidence="2">The sequence shown here is derived from an EMBL/GenBank/DDBJ whole genome shotgun (WGS) entry which is preliminary data.</text>
</comment>
<dbReference type="PANTHER" id="PTHR21666">
    <property type="entry name" value="PEPTIDASE-RELATED"/>
    <property type="match status" value="1"/>
</dbReference>
<dbReference type="Pfam" id="PF01551">
    <property type="entry name" value="Peptidase_M23"/>
    <property type="match status" value="1"/>
</dbReference>
<dbReference type="Gene3D" id="2.70.70.10">
    <property type="entry name" value="Glucose Permease (Domain IIA)"/>
    <property type="match status" value="1"/>
</dbReference>
<proteinExistence type="predicted"/>
<dbReference type="InterPro" id="IPR050570">
    <property type="entry name" value="Cell_wall_metabolism_enzyme"/>
</dbReference>
<evidence type="ECO:0000313" key="3">
    <source>
        <dbReference type="Proteomes" id="UP001519863"/>
    </source>
</evidence>
<evidence type="ECO:0000313" key="2">
    <source>
        <dbReference type="EMBL" id="MBW6438844.1"/>
    </source>
</evidence>
<dbReference type="PANTHER" id="PTHR21666:SF270">
    <property type="entry name" value="MUREIN HYDROLASE ACTIVATOR ENVC"/>
    <property type="match status" value="1"/>
</dbReference>
<dbReference type="InterPro" id="IPR011055">
    <property type="entry name" value="Dup_hybrid_motif"/>
</dbReference>